<feature type="transmembrane region" description="Helical" evidence="1">
    <location>
        <begin position="71"/>
        <end position="101"/>
    </location>
</feature>
<keyword evidence="1" id="KW-0472">Membrane</keyword>
<evidence type="ECO:0000313" key="3">
    <source>
        <dbReference type="Proteomes" id="UP000199017"/>
    </source>
</evidence>
<accession>A0A1G8EFI9</accession>
<dbReference type="STRING" id="930129.SAMN05216352_102205"/>
<name>A0A1G8EFI9_9BACI</name>
<dbReference type="OrthoDB" id="2955631at2"/>
<keyword evidence="3" id="KW-1185">Reference proteome</keyword>
<evidence type="ECO:0000256" key="1">
    <source>
        <dbReference type="SAM" id="Phobius"/>
    </source>
</evidence>
<proteinExistence type="predicted"/>
<organism evidence="2 3">
    <name type="scientific">Alteribacillus bidgolensis</name>
    <dbReference type="NCBI Taxonomy" id="930129"/>
    <lineage>
        <taxon>Bacteria</taxon>
        <taxon>Bacillati</taxon>
        <taxon>Bacillota</taxon>
        <taxon>Bacilli</taxon>
        <taxon>Bacillales</taxon>
        <taxon>Bacillaceae</taxon>
        <taxon>Alteribacillus</taxon>
    </lineage>
</organism>
<dbReference type="Pfam" id="PF10011">
    <property type="entry name" value="DUF2254"/>
    <property type="match status" value="1"/>
</dbReference>
<keyword evidence="1" id="KW-0812">Transmembrane</keyword>
<sequence length="463" mass="54091">MRLKNFLPRPIRKLSSMSYRQIWYELRSNLWFSSLIYAVFAVVLIFFSYWLDFTAQIKQYMPDMFLTTYELTYILVSTLIAGILTLNAFTFNSILVVLTSFSGQFSPRMLSSFISDRRTQHVIGIFNACFLYVLIAFFLINEEENGMYVAIPIFTVISAFLALSNFVFFINHAVKWMQVPNLTNNMKYESQQTILRTLLKDLEPYRTKEPNHTEKELNEREGHVIAANAAGFIQIFDYKHLIKEAKRDKIILRLERRIGDFVTEGMPIITYWKIDDTAVNEFKYRRLIYLGPKKTEVQDLEFGVNKLTEIAIKAIGNSDPNTANNVIYQLADLLVSISKVTRFTPYLTDIDNKLRLIIKEESFDYYLYSAFSQISVYAKNDPFLTTNILEAITILSHSVPPENHLCCWEFAKTVARGYKEGFTYAYNEQRFYNSLRGIAQKTGHLNRYKEFEQEIKSNMVIEK</sequence>
<feature type="transmembrane region" description="Helical" evidence="1">
    <location>
        <begin position="30"/>
        <end position="51"/>
    </location>
</feature>
<protein>
    <submittedName>
        <fullName evidence="2">Uncharacterized membrane protein</fullName>
    </submittedName>
</protein>
<dbReference type="EMBL" id="FNDU01000002">
    <property type="protein sequence ID" value="SDH68668.1"/>
    <property type="molecule type" value="Genomic_DNA"/>
</dbReference>
<feature type="transmembrane region" description="Helical" evidence="1">
    <location>
        <begin position="146"/>
        <end position="170"/>
    </location>
</feature>
<dbReference type="RefSeq" id="WP_091581280.1">
    <property type="nucleotide sequence ID" value="NZ_FNDU01000002.1"/>
</dbReference>
<dbReference type="Proteomes" id="UP000199017">
    <property type="component" value="Unassembled WGS sequence"/>
</dbReference>
<gene>
    <name evidence="2" type="ORF">SAMN05216352_102205</name>
</gene>
<evidence type="ECO:0000313" key="2">
    <source>
        <dbReference type="EMBL" id="SDH68668.1"/>
    </source>
</evidence>
<feature type="transmembrane region" description="Helical" evidence="1">
    <location>
        <begin position="122"/>
        <end position="140"/>
    </location>
</feature>
<keyword evidence="1" id="KW-1133">Transmembrane helix</keyword>
<reference evidence="2 3" key="1">
    <citation type="submission" date="2016-10" db="EMBL/GenBank/DDBJ databases">
        <authorList>
            <person name="de Groot N.N."/>
        </authorList>
    </citation>
    <scope>NUCLEOTIDE SEQUENCE [LARGE SCALE GENOMIC DNA]</scope>
    <source>
        <strain evidence="3">P4B,CCM 7963,CECT 7998,DSM 25260,IBRC-M 10614,KCTC 13821</strain>
    </source>
</reference>
<dbReference type="InterPro" id="IPR018723">
    <property type="entry name" value="DUF2254_membrane"/>
</dbReference>
<dbReference type="AlphaFoldDB" id="A0A1G8EFI9"/>